<dbReference type="AlphaFoldDB" id="A0A6I6JRV2"/>
<dbReference type="PROSITE" id="PS51186">
    <property type="entry name" value="GNAT"/>
    <property type="match status" value="1"/>
</dbReference>
<dbReference type="InterPro" id="IPR000182">
    <property type="entry name" value="GNAT_dom"/>
</dbReference>
<evidence type="ECO:0000259" key="1">
    <source>
        <dbReference type="PROSITE" id="PS51186"/>
    </source>
</evidence>
<gene>
    <name evidence="2" type="ORF">GM418_19485</name>
</gene>
<dbReference type="Gene3D" id="3.40.630.30">
    <property type="match status" value="1"/>
</dbReference>
<reference evidence="2 3" key="1">
    <citation type="submission" date="2019-11" db="EMBL/GenBank/DDBJ databases">
        <authorList>
            <person name="Zheng R.K."/>
            <person name="Sun C.M."/>
        </authorList>
    </citation>
    <scope>NUCLEOTIDE SEQUENCE [LARGE SCALE GENOMIC DNA]</scope>
    <source>
        <strain evidence="2 3">WC007</strain>
    </source>
</reference>
<dbReference type="Pfam" id="PF00583">
    <property type="entry name" value="Acetyltransf_1"/>
    <property type="match status" value="1"/>
</dbReference>
<sequence length="237" mass="28508">MNLKVLFNPTQQHFEEIKKWLQEEDNSSNEGFFCQIDTIENSYRKNRLIVIVKDDVAIGFLSYYYYNRIVNIEIAEVKPNERKKGYCKKLLQLSFSWFVKKGALVAQLFCAPASSEKIWKRMGFINFPDEIIKEPRIYLYRILVGIADFYTYKNEIELIELWDIEDYQNEVPPKWRWEIKRQEKLNKLINPIIHPCSDEWSVAHKIGSEIREKRIMKYFDMKKHDGGYFLIVTELER</sequence>
<protein>
    <submittedName>
        <fullName evidence="2">GNAT family N-acetyltransferase</fullName>
    </submittedName>
</protein>
<keyword evidence="2" id="KW-0808">Transferase</keyword>
<organism evidence="2 3">
    <name type="scientific">Maribellus comscasis</name>
    <dbReference type="NCBI Taxonomy" id="2681766"/>
    <lineage>
        <taxon>Bacteria</taxon>
        <taxon>Pseudomonadati</taxon>
        <taxon>Bacteroidota</taxon>
        <taxon>Bacteroidia</taxon>
        <taxon>Marinilabiliales</taxon>
        <taxon>Prolixibacteraceae</taxon>
        <taxon>Maribellus</taxon>
    </lineage>
</organism>
<proteinExistence type="predicted"/>
<name>A0A6I6JRV2_9BACT</name>
<feature type="domain" description="N-acetyltransferase" evidence="1">
    <location>
        <begin position="4"/>
        <end position="145"/>
    </location>
</feature>
<accession>A0A6I6JRV2</accession>
<dbReference type="RefSeq" id="WP_158868914.1">
    <property type="nucleotide sequence ID" value="NZ_CP046401.1"/>
</dbReference>
<dbReference type="SUPFAM" id="SSF55729">
    <property type="entry name" value="Acyl-CoA N-acyltransferases (Nat)"/>
    <property type="match status" value="1"/>
</dbReference>
<keyword evidence="3" id="KW-1185">Reference proteome</keyword>
<dbReference type="InterPro" id="IPR016181">
    <property type="entry name" value="Acyl_CoA_acyltransferase"/>
</dbReference>
<evidence type="ECO:0000313" key="3">
    <source>
        <dbReference type="Proteomes" id="UP000428260"/>
    </source>
</evidence>
<dbReference type="GO" id="GO:0016747">
    <property type="term" value="F:acyltransferase activity, transferring groups other than amino-acyl groups"/>
    <property type="evidence" value="ECO:0007669"/>
    <property type="project" value="InterPro"/>
</dbReference>
<dbReference type="CDD" id="cd04301">
    <property type="entry name" value="NAT_SF"/>
    <property type="match status" value="1"/>
</dbReference>
<dbReference type="KEGG" id="mcos:GM418_19485"/>
<dbReference type="EMBL" id="CP046401">
    <property type="protein sequence ID" value="QGY45775.1"/>
    <property type="molecule type" value="Genomic_DNA"/>
</dbReference>
<dbReference type="Proteomes" id="UP000428260">
    <property type="component" value="Chromosome"/>
</dbReference>
<evidence type="ECO:0000313" key="2">
    <source>
        <dbReference type="EMBL" id="QGY45775.1"/>
    </source>
</evidence>